<reference evidence="1" key="1">
    <citation type="submission" date="2020-05" db="EMBL/GenBank/DDBJ databases">
        <authorList>
            <person name="Chiriac C."/>
            <person name="Salcher M."/>
            <person name="Ghai R."/>
            <person name="Kavagutti S V."/>
        </authorList>
    </citation>
    <scope>NUCLEOTIDE SEQUENCE</scope>
</reference>
<dbReference type="AlphaFoldDB" id="A0A6J7PD50"/>
<proteinExistence type="predicted"/>
<evidence type="ECO:0000313" key="1">
    <source>
        <dbReference type="EMBL" id="CAB5001369.1"/>
    </source>
</evidence>
<sequence>MTSAPVRRLFTNSALFEAPVGEMVTAAPLAGMICSKEPSVEPSGCSSMTQLEPVGTPEITTEPAVSGAAIAMVNGLPATVA</sequence>
<accession>A0A6J7PD50</accession>
<organism evidence="1">
    <name type="scientific">freshwater metagenome</name>
    <dbReference type="NCBI Taxonomy" id="449393"/>
    <lineage>
        <taxon>unclassified sequences</taxon>
        <taxon>metagenomes</taxon>
        <taxon>ecological metagenomes</taxon>
    </lineage>
</organism>
<name>A0A6J7PD50_9ZZZZ</name>
<dbReference type="EMBL" id="CAFBOG010000317">
    <property type="protein sequence ID" value="CAB5001369.1"/>
    <property type="molecule type" value="Genomic_DNA"/>
</dbReference>
<protein>
    <submittedName>
        <fullName evidence="1">Unannotated protein</fullName>
    </submittedName>
</protein>
<gene>
    <name evidence="1" type="ORF">UFOPK3914_02164</name>
</gene>